<name>A0A2P2PWI4_RHIMU</name>
<protein>
    <submittedName>
        <fullName evidence="1">Uncharacterized protein</fullName>
    </submittedName>
</protein>
<organism evidence="1">
    <name type="scientific">Rhizophora mucronata</name>
    <name type="common">Asiatic mangrove</name>
    <dbReference type="NCBI Taxonomy" id="61149"/>
    <lineage>
        <taxon>Eukaryota</taxon>
        <taxon>Viridiplantae</taxon>
        <taxon>Streptophyta</taxon>
        <taxon>Embryophyta</taxon>
        <taxon>Tracheophyta</taxon>
        <taxon>Spermatophyta</taxon>
        <taxon>Magnoliopsida</taxon>
        <taxon>eudicotyledons</taxon>
        <taxon>Gunneridae</taxon>
        <taxon>Pentapetalae</taxon>
        <taxon>rosids</taxon>
        <taxon>fabids</taxon>
        <taxon>Malpighiales</taxon>
        <taxon>Rhizophoraceae</taxon>
        <taxon>Rhizophora</taxon>
    </lineage>
</organism>
<sequence>MLHTYVIKLYMGCLERADTDNKMTIYIQMTKTLNYMSYLICFISIL</sequence>
<dbReference type="EMBL" id="GGEC01078525">
    <property type="protein sequence ID" value="MBX59009.1"/>
    <property type="molecule type" value="Transcribed_RNA"/>
</dbReference>
<reference evidence="1" key="1">
    <citation type="submission" date="2018-02" db="EMBL/GenBank/DDBJ databases">
        <title>Rhizophora mucronata_Transcriptome.</title>
        <authorList>
            <person name="Meera S.P."/>
            <person name="Sreeshan A."/>
            <person name="Augustine A."/>
        </authorList>
    </citation>
    <scope>NUCLEOTIDE SEQUENCE</scope>
    <source>
        <tissue evidence="1">Leaf</tissue>
    </source>
</reference>
<proteinExistence type="predicted"/>
<dbReference type="AlphaFoldDB" id="A0A2P2PWI4"/>
<evidence type="ECO:0000313" key="1">
    <source>
        <dbReference type="EMBL" id="MBX59009.1"/>
    </source>
</evidence>
<accession>A0A2P2PWI4</accession>